<comment type="caution">
    <text evidence="16">Lacks conserved residue(s) required for the propagation of feature annotation.</text>
</comment>
<dbReference type="CDD" id="cd06465">
    <property type="entry name" value="p23_hB-ind1_like"/>
    <property type="match status" value="1"/>
</dbReference>
<dbReference type="InterPro" id="IPR008978">
    <property type="entry name" value="HSP20-like_chaperone"/>
</dbReference>
<accession>A0A9P0GRZ3</accession>
<dbReference type="GO" id="GO:0042761">
    <property type="term" value="P:very long-chain fatty acid biosynthetic process"/>
    <property type="evidence" value="ECO:0007669"/>
    <property type="project" value="TreeGrafter"/>
</dbReference>
<evidence type="ECO:0000256" key="11">
    <source>
        <dbReference type="ARBA" id="ARBA00023098"/>
    </source>
</evidence>
<feature type="transmembrane region" description="Helical" evidence="16">
    <location>
        <begin position="283"/>
        <end position="303"/>
    </location>
</feature>
<dbReference type="GO" id="GO:0030148">
    <property type="term" value="P:sphingolipid biosynthetic process"/>
    <property type="evidence" value="ECO:0007669"/>
    <property type="project" value="TreeGrafter"/>
</dbReference>
<evidence type="ECO:0000256" key="4">
    <source>
        <dbReference type="ARBA" id="ARBA00013122"/>
    </source>
</evidence>
<keyword evidence="5 16" id="KW-0444">Lipid biosynthesis</keyword>
<gene>
    <name evidence="18" type="ORF">PHAECO_LOCUS9884</name>
</gene>
<comment type="similarity">
    <text evidence="3 16">Belongs to the very long-chain fatty acids dehydratase HACD family.</text>
</comment>
<evidence type="ECO:0000256" key="5">
    <source>
        <dbReference type="ARBA" id="ARBA00022516"/>
    </source>
</evidence>
<evidence type="ECO:0000256" key="8">
    <source>
        <dbReference type="ARBA" id="ARBA00022832"/>
    </source>
</evidence>
<feature type="transmembrane region" description="Helical" evidence="16">
    <location>
        <begin position="323"/>
        <end position="345"/>
    </location>
</feature>
<keyword evidence="7 16" id="KW-0256">Endoplasmic reticulum</keyword>
<dbReference type="GO" id="GO:0102158">
    <property type="term" value="F:very-long-chain (3R)-3-hydroxyacyl-CoA dehydratase activity"/>
    <property type="evidence" value="ECO:0007669"/>
    <property type="project" value="UniProtKB-EC"/>
</dbReference>
<keyword evidence="6 16" id="KW-0812">Transmembrane</keyword>
<reference evidence="18" key="2">
    <citation type="submission" date="2022-10" db="EMBL/GenBank/DDBJ databases">
        <authorList>
            <consortium name="ENA_rothamsted_submissions"/>
            <consortium name="culmorum"/>
            <person name="King R."/>
        </authorList>
    </citation>
    <scope>NUCLEOTIDE SEQUENCE</scope>
</reference>
<dbReference type="SUPFAM" id="SSF49764">
    <property type="entry name" value="HSP20-like chaperones"/>
    <property type="match status" value="1"/>
</dbReference>
<dbReference type="Pfam" id="PF04969">
    <property type="entry name" value="CS"/>
    <property type="match status" value="1"/>
</dbReference>
<comment type="similarity">
    <text evidence="15">Belongs to the p23/wos2 family.</text>
</comment>
<keyword evidence="11 16" id="KW-0443">Lipid metabolism</keyword>
<evidence type="ECO:0000313" key="19">
    <source>
        <dbReference type="Proteomes" id="UP001153737"/>
    </source>
</evidence>
<feature type="transmembrane region" description="Helical" evidence="16">
    <location>
        <begin position="151"/>
        <end position="174"/>
    </location>
</feature>
<dbReference type="PROSITE" id="PS51203">
    <property type="entry name" value="CS"/>
    <property type="match status" value="1"/>
</dbReference>
<dbReference type="GO" id="GO:0005789">
    <property type="term" value="C:endoplasmic reticulum membrane"/>
    <property type="evidence" value="ECO:0007669"/>
    <property type="project" value="UniProtKB-SubCell"/>
</dbReference>
<keyword evidence="14 16" id="KW-0456">Lyase</keyword>
<organism evidence="18 19">
    <name type="scientific">Phaedon cochleariae</name>
    <name type="common">Mustard beetle</name>
    <dbReference type="NCBI Taxonomy" id="80249"/>
    <lineage>
        <taxon>Eukaryota</taxon>
        <taxon>Metazoa</taxon>
        <taxon>Ecdysozoa</taxon>
        <taxon>Arthropoda</taxon>
        <taxon>Hexapoda</taxon>
        <taxon>Insecta</taxon>
        <taxon>Pterygota</taxon>
        <taxon>Neoptera</taxon>
        <taxon>Endopterygota</taxon>
        <taxon>Coleoptera</taxon>
        <taxon>Polyphaga</taxon>
        <taxon>Cucujiformia</taxon>
        <taxon>Chrysomeloidea</taxon>
        <taxon>Chrysomelidae</taxon>
        <taxon>Chrysomelinae</taxon>
        <taxon>Chrysomelini</taxon>
        <taxon>Phaedon</taxon>
    </lineage>
</organism>
<keyword evidence="8 16" id="KW-0276">Fatty acid metabolism</keyword>
<evidence type="ECO:0000256" key="2">
    <source>
        <dbReference type="ARBA" id="ARBA00005194"/>
    </source>
</evidence>
<dbReference type="InterPro" id="IPR007482">
    <property type="entry name" value="Tyr_Pase-like_PTPLA"/>
</dbReference>
<dbReference type="EC" id="4.2.1.134" evidence="4 16"/>
<evidence type="ECO:0000256" key="6">
    <source>
        <dbReference type="ARBA" id="ARBA00022692"/>
    </source>
</evidence>
<reference evidence="18" key="1">
    <citation type="submission" date="2022-01" db="EMBL/GenBank/DDBJ databases">
        <authorList>
            <person name="King R."/>
        </authorList>
    </citation>
    <scope>NUCLEOTIDE SEQUENCE</scope>
</reference>
<dbReference type="OrthoDB" id="2157530at2759"/>
<dbReference type="Gene3D" id="2.60.40.790">
    <property type="match status" value="1"/>
</dbReference>
<evidence type="ECO:0000256" key="10">
    <source>
        <dbReference type="ARBA" id="ARBA00023054"/>
    </source>
</evidence>
<comment type="catalytic activity">
    <reaction evidence="16">
        <text>a very-long-chain (3R)-3-hydroxyacyl-CoA = a very-long-chain (2E)-enoyl-CoA + H2O</text>
        <dbReference type="Rhea" id="RHEA:45812"/>
        <dbReference type="ChEBI" id="CHEBI:15377"/>
        <dbReference type="ChEBI" id="CHEBI:83728"/>
        <dbReference type="ChEBI" id="CHEBI:85440"/>
        <dbReference type="EC" id="4.2.1.134"/>
    </reaction>
</comment>
<evidence type="ECO:0000256" key="1">
    <source>
        <dbReference type="ARBA" id="ARBA00004477"/>
    </source>
</evidence>
<keyword evidence="19" id="KW-1185">Reference proteome</keyword>
<dbReference type="PANTHER" id="PTHR11035:SF35">
    <property type="entry name" value="VERY-LONG-CHAIN (3R)-3-HYDROXYACYL-COA DEHYDRATASE"/>
    <property type="match status" value="1"/>
</dbReference>
<evidence type="ECO:0000256" key="12">
    <source>
        <dbReference type="ARBA" id="ARBA00023136"/>
    </source>
</evidence>
<protein>
    <recommendedName>
        <fullName evidence="4 16">Very-long-chain (3R)-3-hydroxyacyl-CoA dehydratase</fullName>
        <ecNumber evidence="4 16">4.2.1.134</ecNumber>
    </recommendedName>
</protein>
<evidence type="ECO:0000256" key="3">
    <source>
        <dbReference type="ARBA" id="ARBA00007811"/>
    </source>
</evidence>
<comment type="subcellular location">
    <subcellularLocation>
        <location evidence="1 16">Endoplasmic reticulum membrane</location>
        <topology evidence="1 16">Multi-pass membrane protein</topology>
    </subcellularLocation>
</comment>
<sequence>MTVFSPFVYWAQNENNLFLKIDLKDVKHPEVELEETKLHFHSKGTGAQGEKDYGFSIHFHSKLEKDTKFVKITDQKVDLTLTKAEKCWWPRLTSQPQKPAWLKIDFDKWQSEDDLIDEEVRDIRQDYPDLYNMLQKEEFGFRKEDFKKVYLTFYNLFMFIGFLYITAVLCIKYLKDGIHFLPLAYETVGSTMVCVQLLQCLEVLHPIFGYVKGGPLMPFMQIGGRLFILIANLEYEPKIQKMPVTFFLFLTWSAIEVIRYPYYMSQLHHRENQLLTWLRYTAWIVLYPIGFLCEGVIVFRNLIFVDQSNKWSVSLPNRFNFTFHFATFLRVYLLAVMIPAMYTLLMHMYTARKAKIGRVGGKLKAS</sequence>
<evidence type="ECO:0000256" key="13">
    <source>
        <dbReference type="ARBA" id="ARBA00023160"/>
    </source>
</evidence>
<dbReference type="InterPro" id="IPR007052">
    <property type="entry name" value="CS_dom"/>
</dbReference>
<dbReference type="EMBL" id="OU896712">
    <property type="protein sequence ID" value="CAH1173711.1"/>
    <property type="molecule type" value="Genomic_DNA"/>
</dbReference>
<keyword evidence="13 16" id="KW-0275">Fatty acid biosynthesis</keyword>
<keyword evidence="12 16" id="KW-0472">Membrane</keyword>
<feature type="domain" description="CS" evidence="17">
    <location>
        <begin position="3"/>
        <end position="93"/>
    </location>
</feature>
<dbReference type="Proteomes" id="UP001153737">
    <property type="component" value="Chromosome 6"/>
</dbReference>
<comment type="pathway">
    <text evidence="2 16">Lipid metabolism; fatty acid biosynthesis.</text>
</comment>
<proteinExistence type="inferred from homology"/>
<evidence type="ECO:0000256" key="7">
    <source>
        <dbReference type="ARBA" id="ARBA00022824"/>
    </source>
</evidence>
<dbReference type="AlphaFoldDB" id="A0A9P0GRZ3"/>
<evidence type="ECO:0000256" key="14">
    <source>
        <dbReference type="ARBA" id="ARBA00023239"/>
    </source>
</evidence>
<dbReference type="Pfam" id="PF04387">
    <property type="entry name" value="PTPLA"/>
    <property type="match status" value="1"/>
</dbReference>
<dbReference type="PANTHER" id="PTHR11035">
    <property type="entry name" value="VERY-LONG-CHAIN (3R)-3-HYDROXYACYL-COA DEHYDRATASE"/>
    <property type="match status" value="1"/>
</dbReference>
<keyword evidence="10" id="KW-0175">Coiled coil</keyword>
<name>A0A9P0GRZ3_PHACE</name>
<dbReference type="FunFam" id="2.60.40.790:FF:000013">
    <property type="entry name" value="Very-long-chain (3R)-3-hydroxyacyl-CoA dehydratase"/>
    <property type="match status" value="1"/>
</dbReference>
<evidence type="ECO:0000256" key="16">
    <source>
        <dbReference type="RuleBase" id="RU363109"/>
    </source>
</evidence>
<evidence type="ECO:0000313" key="18">
    <source>
        <dbReference type="EMBL" id="CAH1173711.1"/>
    </source>
</evidence>
<evidence type="ECO:0000256" key="15">
    <source>
        <dbReference type="ARBA" id="ARBA00025733"/>
    </source>
</evidence>
<evidence type="ECO:0000259" key="17">
    <source>
        <dbReference type="PROSITE" id="PS51203"/>
    </source>
</evidence>
<keyword evidence="9 16" id="KW-1133">Transmembrane helix</keyword>
<dbReference type="GO" id="GO:0030497">
    <property type="term" value="P:fatty acid elongation"/>
    <property type="evidence" value="ECO:0007669"/>
    <property type="project" value="TreeGrafter"/>
</dbReference>
<evidence type="ECO:0000256" key="9">
    <source>
        <dbReference type="ARBA" id="ARBA00022989"/>
    </source>
</evidence>
<comment type="function">
    <text evidence="16">Catalyzes the third of the four reactions of the long-chain fatty acids elongation cycle. This endoplasmic reticulum-bound enzymatic process, allows the addition of two carbons to the chain of long- and very long-chain fatty acids/VLCFAs per cycle. This enzyme catalyzes the dehydration of the 3-hydroxyacyl-CoA intermediate into trans-2,3-enoyl-CoA, within each cycle of fatty acid elongation. Thereby, it participates to the production of VLCFAs of different chain lengths that are involved in multiple biological processes as precursors of membrane lipids and lipid mediators.</text>
</comment>